<sequence length="284" mass="32363">MNKKSILGVDITIDSQEDILEEIRKYLQKIIGSRSKINSKKIKPFIIFTPNPEIITYAQKDYIFKRIVNSSQINIPDGMGVCWAISWLYGLRIKRLSGVDLMLFLCKIANEKRLTIGLIGGRGGIAVEVLECLRKQYGNLKGWAMDGPEVKITNYKLQITNKFQNPDDQIKQIINKITKEKTGILFVGLGFPKQEYFIDRIQNSPASPGTGRAEFRIQKPLVMMAVGGAFDYIAGNIPRAPIWIREVGLEWLYRLIREPMRLGRQIRGAKFFVDVAISRLNTLQ</sequence>
<dbReference type="GO" id="GO:0016758">
    <property type="term" value="F:hexosyltransferase activity"/>
    <property type="evidence" value="ECO:0007669"/>
    <property type="project" value="TreeGrafter"/>
</dbReference>
<proteinExistence type="predicted"/>
<evidence type="ECO:0000256" key="2">
    <source>
        <dbReference type="ARBA" id="ARBA00022679"/>
    </source>
</evidence>
<keyword evidence="2" id="KW-0808">Transferase</keyword>
<dbReference type="CDD" id="cd06533">
    <property type="entry name" value="Glyco_transf_WecG_TagA"/>
    <property type="match status" value="1"/>
</dbReference>
<dbReference type="Proteomes" id="UP000176609">
    <property type="component" value="Unassembled WGS sequence"/>
</dbReference>
<comment type="caution">
    <text evidence="3">The sequence shown here is derived from an EMBL/GenBank/DDBJ whole genome shotgun (WGS) entry which is preliminary data.</text>
</comment>
<accession>A0A1F6AS10</accession>
<reference evidence="3 4" key="1">
    <citation type="journal article" date="2016" name="Nat. Commun.">
        <title>Thousands of microbial genomes shed light on interconnected biogeochemical processes in an aquifer system.</title>
        <authorList>
            <person name="Anantharaman K."/>
            <person name="Brown C.T."/>
            <person name="Hug L.A."/>
            <person name="Sharon I."/>
            <person name="Castelle C.J."/>
            <person name="Probst A.J."/>
            <person name="Thomas B.C."/>
            <person name="Singh A."/>
            <person name="Wilkins M.J."/>
            <person name="Karaoz U."/>
            <person name="Brodie E.L."/>
            <person name="Williams K.H."/>
            <person name="Hubbard S.S."/>
            <person name="Banfield J.F."/>
        </authorList>
    </citation>
    <scope>NUCLEOTIDE SEQUENCE [LARGE SCALE GENOMIC DNA]</scope>
</reference>
<dbReference type="PANTHER" id="PTHR34136">
    <property type="match status" value="1"/>
</dbReference>
<dbReference type="NCBIfam" id="TIGR00696">
    <property type="entry name" value="wecG_tagA_cpsF"/>
    <property type="match status" value="1"/>
</dbReference>
<dbReference type="EMBL" id="MFJR01000001">
    <property type="protein sequence ID" value="OGG27474.1"/>
    <property type="molecule type" value="Genomic_DNA"/>
</dbReference>
<dbReference type="AlphaFoldDB" id="A0A1F6AS10"/>
<evidence type="ECO:0000256" key="1">
    <source>
        <dbReference type="ARBA" id="ARBA00022676"/>
    </source>
</evidence>
<gene>
    <name evidence="3" type="ORF">A2960_04215</name>
</gene>
<evidence type="ECO:0000313" key="3">
    <source>
        <dbReference type="EMBL" id="OGG27474.1"/>
    </source>
</evidence>
<protein>
    <submittedName>
        <fullName evidence="3">Uncharacterized protein</fullName>
    </submittedName>
</protein>
<dbReference type="PANTHER" id="PTHR34136:SF1">
    <property type="entry name" value="UDP-N-ACETYL-D-MANNOSAMINURONIC ACID TRANSFERASE"/>
    <property type="match status" value="1"/>
</dbReference>
<dbReference type="InterPro" id="IPR004629">
    <property type="entry name" value="WecG_TagA_CpsF"/>
</dbReference>
<organism evidence="3 4">
    <name type="scientific">Candidatus Gottesmanbacteria bacterium RIFCSPLOWO2_01_FULL_39_12b</name>
    <dbReference type="NCBI Taxonomy" id="1798388"/>
    <lineage>
        <taxon>Bacteria</taxon>
        <taxon>Candidatus Gottesmaniibacteriota</taxon>
    </lineage>
</organism>
<name>A0A1F6AS10_9BACT</name>
<dbReference type="Pfam" id="PF03808">
    <property type="entry name" value="Glyco_tran_WecG"/>
    <property type="match status" value="1"/>
</dbReference>
<evidence type="ECO:0000313" key="4">
    <source>
        <dbReference type="Proteomes" id="UP000176609"/>
    </source>
</evidence>
<keyword evidence="1" id="KW-0328">Glycosyltransferase</keyword>